<evidence type="ECO:0000313" key="2">
    <source>
        <dbReference type="Proteomes" id="UP000255061"/>
    </source>
</evidence>
<protein>
    <submittedName>
        <fullName evidence="1">Uncharacterized protein</fullName>
    </submittedName>
</protein>
<dbReference type="RefSeq" id="WP_115407329.1">
    <property type="nucleotide sequence ID" value="NZ_UGYV01000004.1"/>
</dbReference>
<evidence type="ECO:0000313" key="1">
    <source>
        <dbReference type="EMBL" id="SUJ09979.1"/>
    </source>
</evidence>
<gene>
    <name evidence="1" type="ORF">NCTC10736_04075</name>
</gene>
<dbReference type="Proteomes" id="UP000255061">
    <property type="component" value="Unassembled WGS sequence"/>
</dbReference>
<organism evidence="1 2">
    <name type="scientific">Shewanella morhuae</name>
    <dbReference type="NCBI Taxonomy" id="365591"/>
    <lineage>
        <taxon>Bacteria</taxon>
        <taxon>Pseudomonadati</taxon>
        <taxon>Pseudomonadota</taxon>
        <taxon>Gammaproteobacteria</taxon>
        <taxon>Alteromonadales</taxon>
        <taxon>Shewanellaceae</taxon>
        <taxon>Shewanella</taxon>
    </lineage>
</organism>
<dbReference type="AlphaFoldDB" id="A0A380C1N9"/>
<proteinExistence type="predicted"/>
<dbReference type="EMBL" id="UGYV01000004">
    <property type="protein sequence ID" value="SUJ09979.1"/>
    <property type="molecule type" value="Genomic_DNA"/>
</dbReference>
<sequence length="81" mass="9398">MMGEMALTSNQFEKQLCVGQHDSYTQNDSPLLQSQSAIDLLLDLVLYRANLLKETNPEILRNYSLKLRLRAIEIDELLNRF</sequence>
<reference evidence="1 2" key="1">
    <citation type="submission" date="2018-06" db="EMBL/GenBank/DDBJ databases">
        <authorList>
            <consortium name="Pathogen Informatics"/>
            <person name="Doyle S."/>
        </authorList>
    </citation>
    <scope>NUCLEOTIDE SEQUENCE [LARGE SCALE GENOMIC DNA]</scope>
    <source>
        <strain evidence="1 2">NCTC10736</strain>
    </source>
</reference>
<accession>A0A380C1N9</accession>
<name>A0A380C1N9_9GAMM</name>